<reference evidence="2" key="1">
    <citation type="submission" date="2021-06" db="EMBL/GenBank/DDBJ databases">
        <authorList>
            <person name="Hodson N. C."/>
            <person name="Mongue J. A."/>
            <person name="Jaron S. K."/>
        </authorList>
    </citation>
    <scope>NUCLEOTIDE SEQUENCE</scope>
</reference>
<dbReference type="AlphaFoldDB" id="A0A8J2KNY3"/>
<proteinExistence type="predicted"/>
<gene>
    <name evidence="2" type="ORF">AFUS01_LOCUS30793</name>
</gene>
<keyword evidence="3" id="KW-1185">Reference proteome</keyword>
<feature type="non-terminal residue" evidence="2">
    <location>
        <position position="1"/>
    </location>
</feature>
<sequence>TLFNLPFIGEKLDCKLKGFHRIFQLGQYYTLGEILAVIMPLVSSFVVVSRILYTVSCVPVD</sequence>
<comment type="caution">
    <text evidence="2">The sequence shown here is derived from an EMBL/GenBank/DDBJ whole genome shotgun (WGS) entry which is preliminary data.</text>
</comment>
<keyword evidence="1" id="KW-0472">Membrane</keyword>
<evidence type="ECO:0000256" key="1">
    <source>
        <dbReference type="SAM" id="Phobius"/>
    </source>
</evidence>
<evidence type="ECO:0000313" key="2">
    <source>
        <dbReference type="EMBL" id="CAG7820403.1"/>
    </source>
</evidence>
<keyword evidence="1" id="KW-1133">Transmembrane helix</keyword>
<protein>
    <submittedName>
        <fullName evidence="2">Uncharacterized protein</fullName>
    </submittedName>
</protein>
<accession>A0A8J2KNY3</accession>
<feature type="transmembrane region" description="Helical" evidence="1">
    <location>
        <begin position="34"/>
        <end position="53"/>
    </location>
</feature>
<keyword evidence="1" id="KW-0812">Transmembrane</keyword>
<organism evidence="2 3">
    <name type="scientific">Allacma fusca</name>
    <dbReference type="NCBI Taxonomy" id="39272"/>
    <lineage>
        <taxon>Eukaryota</taxon>
        <taxon>Metazoa</taxon>
        <taxon>Ecdysozoa</taxon>
        <taxon>Arthropoda</taxon>
        <taxon>Hexapoda</taxon>
        <taxon>Collembola</taxon>
        <taxon>Symphypleona</taxon>
        <taxon>Sminthuridae</taxon>
        <taxon>Allacma</taxon>
    </lineage>
</organism>
<dbReference type="EMBL" id="CAJVCH010477310">
    <property type="protein sequence ID" value="CAG7820403.1"/>
    <property type="molecule type" value="Genomic_DNA"/>
</dbReference>
<name>A0A8J2KNY3_9HEXA</name>
<dbReference type="Proteomes" id="UP000708208">
    <property type="component" value="Unassembled WGS sequence"/>
</dbReference>
<evidence type="ECO:0000313" key="3">
    <source>
        <dbReference type="Proteomes" id="UP000708208"/>
    </source>
</evidence>